<dbReference type="OrthoDB" id="9813118at2"/>
<dbReference type="PROSITE" id="PS51935">
    <property type="entry name" value="NLPC_P60"/>
    <property type="match status" value="1"/>
</dbReference>
<evidence type="ECO:0000313" key="7">
    <source>
        <dbReference type="Proteomes" id="UP000293568"/>
    </source>
</evidence>
<dbReference type="InterPro" id="IPR051202">
    <property type="entry name" value="Peptidase_C40"/>
</dbReference>
<dbReference type="EMBL" id="CP035492">
    <property type="protein sequence ID" value="QAY67234.1"/>
    <property type="molecule type" value="Genomic_DNA"/>
</dbReference>
<dbReference type="KEGG" id="pprt:ET464_13315"/>
<keyword evidence="4" id="KW-0788">Thiol protease</keyword>
<sequence>MLKLSRIKNPACYTGATARDKHPGGNTMTNNWMKKTLIATACCFTLVSAGALTGTSHVGQAYAATSATTAKADSIITAAKSLQGKVTYKFGVNNPSKLVFDCSSFTKYVFGKYGVNLKWGTASQSKQGVYVSKSSLKKGDLIFFNNGKSSAISHVGIYMGNGKFIHNTIGTHINGIMINNLSDYTKRYVTARRVL</sequence>
<accession>A0A4P6EW40</accession>
<keyword evidence="7" id="KW-1185">Reference proteome</keyword>
<organism evidence="6 7">
    <name type="scientific">Paenibacillus protaetiae</name>
    <dbReference type="NCBI Taxonomy" id="2509456"/>
    <lineage>
        <taxon>Bacteria</taxon>
        <taxon>Bacillati</taxon>
        <taxon>Bacillota</taxon>
        <taxon>Bacilli</taxon>
        <taxon>Bacillales</taxon>
        <taxon>Paenibacillaceae</taxon>
        <taxon>Paenibacillus</taxon>
    </lineage>
</organism>
<evidence type="ECO:0000256" key="3">
    <source>
        <dbReference type="ARBA" id="ARBA00022801"/>
    </source>
</evidence>
<evidence type="ECO:0000313" key="6">
    <source>
        <dbReference type="EMBL" id="QAY67234.1"/>
    </source>
</evidence>
<dbReference type="GO" id="GO:0006508">
    <property type="term" value="P:proteolysis"/>
    <property type="evidence" value="ECO:0007669"/>
    <property type="project" value="UniProtKB-KW"/>
</dbReference>
<evidence type="ECO:0000256" key="1">
    <source>
        <dbReference type="ARBA" id="ARBA00007074"/>
    </source>
</evidence>
<dbReference type="Pfam" id="PF00877">
    <property type="entry name" value="NLPC_P60"/>
    <property type="match status" value="1"/>
</dbReference>
<name>A0A4P6EW40_9BACL</name>
<reference evidence="6 7" key="1">
    <citation type="submission" date="2019-01" db="EMBL/GenBank/DDBJ databases">
        <title>Genome sequencing of strain FW100M-2.</title>
        <authorList>
            <person name="Heo J."/>
            <person name="Kim S.-J."/>
            <person name="Kim J.-S."/>
            <person name="Hong S.-B."/>
            <person name="Kwon S.-W."/>
        </authorList>
    </citation>
    <scope>NUCLEOTIDE SEQUENCE [LARGE SCALE GENOMIC DNA]</scope>
    <source>
        <strain evidence="6 7">FW100M-2</strain>
    </source>
</reference>
<dbReference type="GO" id="GO:0008234">
    <property type="term" value="F:cysteine-type peptidase activity"/>
    <property type="evidence" value="ECO:0007669"/>
    <property type="project" value="UniProtKB-KW"/>
</dbReference>
<feature type="domain" description="NlpC/P60" evidence="5">
    <location>
        <begin position="69"/>
        <end position="195"/>
    </location>
</feature>
<dbReference type="Proteomes" id="UP000293568">
    <property type="component" value="Chromosome"/>
</dbReference>
<keyword evidence="2" id="KW-0645">Protease</keyword>
<evidence type="ECO:0000259" key="5">
    <source>
        <dbReference type="PROSITE" id="PS51935"/>
    </source>
</evidence>
<keyword evidence="3" id="KW-0378">Hydrolase</keyword>
<protein>
    <submittedName>
        <fullName evidence="6">NlpC/P60 family protein</fullName>
    </submittedName>
</protein>
<dbReference type="AlphaFoldDB" id="A0A4P6EW40"/>
<proteinExistence type="inferred from homology"/>
<dbReference type="SUPFAM" id="SSF54001">
    <property type="entry name" value="Cysteine proteinases"/>
    <property type="match status" value="1"/>
</dbReference>
<evidence type="ECO:0000256" key="2">
    <source>
        <dbReference type="ARBA" id="ARBA00022670"/>
    </source>
</evidence>
<dbReference type="InterPro" id="IPR038765">
    <property type="entry name" value="Papain-like_cys_pep_sf"/>
</dbReference>
<gene>
    <name evidence="6" type="ORF">ET464_13315</name>
</gene>
<comment type="similarity">
    <text evidence="1">Belongs to the peptidase C40 family.</text>
</comment>
<dbReference type="Gene3D" id="3.90.1720.10">
    <property type="entry name" value="endopeptidase domain like (from Nostoc punctiforme)"/>
    <property type="match status" value="1"/>
</dbReference>
<dbReference type="PANTHER" id="PTHR47053">
    <property type="entry name" value="MUREIN DD-ENDOPEPTIDASE MEPH-RELATED"/>
    <property type="match status" value="1"/>
</dbReference>
<evidence type="ECO:0000256" key="4">
    <source>
        <dbReference type="ARBA" id="ARBA00022807"/>
    </source>
</evidence>
<dbReference type="InterPro" id="IPR000064">
    <property type="entry name" value="NLP_P60_dom"/>
</dbReference>
<dbReference type="PANTHER" id="PTHR47053:SF1">
    <property type="entry name" value="MUREIN DD-ENDOPEPTIDASE MEPH-RELATED"/>
    <property type="match status" value="1"/>
</dbReference>